<dbReference type="InterPro" id="IPR029063">
    <property type="entry name" value="SAM-dependent_MTases_sf"/>
</dbReference>
<dbReference type="InterPro" id="IPR026913">
    <property type="entry name" value="METTL24"/>
</dbReference>
<dbReference type="Pfam" id="PF05050">
    <property type="entry name" value="Methyltransf_21"/>
    <property type="match status" value="1"/>
</dbReference>
<protein>
    <submittedName>
        <fullName evidence="2">FkbM family methyltransferase</fullName>
    </submittedName>
</protein>
<keyword evidence="2" id="KW-0808">Transferase</keyword>
<evidence type="ECO:0000259" key="1">
    <source>
        <dbReference type="Pfam" id="PF05050"/>
    </source>
</evidence>
<keyword evidence="2" id="KW-0489">Methyltransferase</keyword>
<proteinExistence type="predicted"/>
<dbReference type="GO" id="GO:0032259">
    <property type="term" value="P:methylation"/>
    <property type="evidence" value="ECO:0007669"/>
    <property type="project" value="UniProtKB-KW"/>
</dbReference>
<dbReference type="NCBIfam" id="TIGR01444">
    <property type="entry name" value="fkbM_fam"/>
    <property type="match status" value="1"/>
</dbReference>
<dbReference type="AlphaFoldDB" id="A0A6G7YMV5"/>
<sequence length="310" mass="35654">MAGDHSENHHLDRSLTDLLKEAELSLKPLVDEDFLQRNDYLRKRFNDQQILEVFRLCLMRPAGHHWSPVYQVLLLLFQAACSDSYQISKEHFGKVGNYLLHRVRAGSRPVIYSFGVGNDVTFDTEAADLFEVPVYMFDPTPAVADFMKQYEGDQRLVFKNQGIFSRDAELKLYTSDKVLNSSLYPIHGKEKHEIVRCRTLDGFMAENGHDRVDILKMDVEGVADDVLEQIMDETQIRPLQIVTEFEIKGIENPLTYLPRLPAVVQKLKDNGYMIFNQLLTRKATIELIIVHRSLYEEFDAGDPSGYLPQA</sequence>
<dbReference type="KEGG" id="spii:G7077_03250"/>
<dbReference type="SUPFAM" id="SSF53335">
    <property type="entry name" value="S-adenosyl-L-methionine-dependent methyltransferases"/>
    <property type="match status" value="1"/>
</dbReference>
<reference evidence="2 3" key="1">
    <citation type="submission" date="2020-03" db="EMBL/GenBank/DDBJ databases">
        <title>Sphingomonas sp. nov., isolated from fish.</title>
        <authorList>
            <person name="Hyun D.-W."/>
            <person name="Bae J.-W."/>
        </authorList>
    </citation>
    <scope>NUCLEOTIDE SEQUENCE [LARGE SCALE GENOMIC DNA]</scope>
    <source>
        <strain evidence="2 3">HDW15B</strain>
    </source>
</reference>
<dbReference type="PANTHER" id="PTHR32026">
    <property type="entry name" value="METHYLTRANSFERASE-LIKE PROTEIN 24"/>
    <property type="match status" value="1"/>
</dbReference>
<dbReference type="InterPro" id="IPR006342">
    <property type="entry name" value="FkbM_mtfrase"/>
</dbReference>
<dbReference type="EMBL" id="CP049869">
    <property type="protein sequence ID" value="QIK78074.1"/>
    <property type="molecule type" value="Genomic_DNA"/>
</dbReference>
<evidence type="ECO:0000313" key="3">
    <source>
        <dbReference type="Proteomes" id="UP000503222"/>
    </source>
</evidence>
<dbReference type="GO" id="GO:0008168">
    <property type="term" value="F:methyltransferase activity"/>
    <property type="evidence" value="ECO:0007669"/>
    <property type="project" value="UniProtKB-KW"/>
</dbReference>
<accession>A0A6G7YMV5</accession>
<dbReference type="Gene3D" id="3.40.50.150">
    <property type="entry name" value="Vaccinia Virus protein VP39"/>
    <property type="match status" value="1"/>
</dbReference>
<name>A0A6G7YMV5_9SPHN</name>
<keyword evidence="3" id="KW-1185">Reference proteome</keyword>
<dbReference type="RefSeq" id="WP_166410468.1">
    <property type="nucleotide sequence ID" value="NZ_CP049869.1"/>
</dbReference>
<organism evidence="2 3">
    <name type="scientific">Sphingomonas piscis</name>
    <dbReference type="NCBI Taxonomy" id="2714943"/>
    <lineage>
        <taxon>Bacteria</taxon>
        <taxon>Pseudomonadati</taxon>
        <taxon>Pseudomonadota</taxon>
        <taxon>Alphaproteobacteria</taxon>
        <taxon>Sphingomonadales</taxon>
        <taxon>Sphingomonadaceae</taxon>
        <taxon>Sphingomonas</taxon>
    </lineage>
</organism>
<feature type="domain" description="Methyltransferase FkbM" evidence="1">
    <location>
        <begin position="176"/>
        <end position="272"/>
    </location>
</feature>
<gene>
    <name evidence="2" type="ORF">G7077_03250</name>
</gene>
<dbReference type="Proteomes" id="UP000503222">
    <property type="component" value="Chromosome"/>
</dbReference>
<evidence type="ECO:0000313" key="2">
    <source>
        <dbReference type="EMBL" id="QIK78074.1"/>
    </source>
</evidence>
<dbReference type="PANTHER" id="PTHR32026:SF10">
    <property type="entry name" value="METHYLTRANSFERASE-LIKE PROTEIN 24-RELATED"/>
    <property type="match status" value="1"/>
</dbReference>